<protein>
    <submittedName>
        <fullName evidence="1">Uncharacterized protein</fullName>
    </submittedName>
</protein>
<name>A0A8B6DJP2_MYTGA</name>
<organism evidence="1 2">
    <name type="scientific">Mytilus galloprovincialis</name>
    <name type="common">Mediterranean mussel</name>
    <dbReference type="NCBI Taxonomy" id="29158"/>
    <lineage>
        <taxon>Eukaryota</taxon>
        <taxon>Metazoa</taxon>
        <taxon>Spiralia</taxon>
        <taxon>Lophotrochozoa</taxon>
        <taxon>Mollusca</taxon>
        <taxon>Bivalvia</taxon>
        <taxon>Autobranchia</taxon>
        <taxon>Pteriomorphia</taxon>
        <taxon>Mytilida</taxon>
        <taxon>Mytiloidea</taxon>
        <taxon>Mytilidae</taxon>
        <taxon>Mytilinae</taxon>
        <taxon>Mytilus</taxon>
    </lineage>
</organism>
<evidence type="ECO:0000313" key="1">
    <source>
        <dbReference type="EMBL" id="VDI20111.1"/>
    </source>
</evidence>
<dbReference type="AlphaFoldDB" id="A0A8B6DJP2"/>
<evidence type="ECO:0000313" key="2">
    <source>
        <dbReference type="Proteomes" id="UP000596742"/>
    </source>
</evidence>
<dbReference type="OrthoDB" id="5988483at2759"/>
<gene>
    <name evidence="1" type="ORF">MGAL_10B007064</name>
</gene>
<keyword evidence="2" id="KW-1185">Reference proteome</keyword>
<accession>A0A8B6DJP2</accession>
<proteinExistence type="predicted"/>
<comment type="caution">
    <text evidence="1">The sequence shown here is derived from an EMBL/GenBank/DDBJ whole genome shotgun (WGS) entry which is preliminary data.</text>
</comment>
<dbReference type="Proteomes" id="UP000596742">
    <property type="component" value="Unassembled WGS sequence"/>
</dbReference>
<reference evidence="1" key="1">
    <citation type="submission" date="2018-11" db="EMBL/GenBank/DDBJ databases">
        <authorList>
            <person name="Alioto T."/>
            <person name="Alioto T."/>
        </authorList>
    </citation>
    <scope>NUCLEOTIDE SEQUENCE</scope>
</reference>
<dbReference type="EMBL" id="UYJE01003541">
    <property type="protein sequence ID" value="VDI20111.1"/>
    <property type="molecule type" value="Genomic_DNA"/>
</dbReference>
<sequence>MSYFEKESAFRHLNELLYIIFKHKEHLLKNGELASQILITVDGGGDERPRNKLTRFRMVLLRRLLNLDKITVLSFAEGDSKLHSVERYHTCKNRALSQGGVIDSHVIKESETDEKGLSDLAKFHEYMQHAANEAVYRISQTPYANEKFKAYRAHASEDDWVFSNSLEKLIKRYLQVDSTKHRFYKNFSIKYGGKITNELCTIY</sequence>